<comment type="caution">
    <text evidence="2">The sequence shown here is derived from an EMBL/GenBank/DDBJ whole genome shotgun (WGS) entry which is preliminary data.</text>
</comment>
<proteinExistence type="predicted"/>
<protein>
    <recommendedName>
        <fullName evidence="1">BTB domain-containing protein</fullName>
    </recommendedName>
</protein>
<keyword evidence="3" id="KW-1185">Reference proteome</keyword>
<evidence type="ECO:0000259" key="1">
    <source>
        <dbReference type="PROSITE" id="PS50097"/>
    </source>
</evidence>
<evidence type="ECO:0000313" key="3">
    <source>
        <dbReference type="Proteomes" id="UP000462212"/>
    </source>
</evidence>
<sequence>MASRGIKRKREDEHRRMGAEMVNIYVGKGPKEQHFTVHKELLCNKIPYFEKMFKGGSQGATIINVARFPEDNIINSFDVLLG</sequence>
<dbReference type="AlphaFoldDB" id="A0A8H8RZB3"/>
<gene>
    <name evidence="2" type="ORF">LSUB1_G003278</name>
</gene>
<dbReference type="InterPro" id="IPR000210">
    <property type="entry name" value="BTB/POZ_dom"/>
</dbReference>
<dbReference type="Proteomes" id="UP000462212">
    <property type="component" value="Unassembled WGS sequence"/>
</dbReference>
<dbReference type="OrthoDB" id="6359816at2759"/>
<reference evidence="2 3" key="1">
    <citation type="submission" date="2018-05" db="EMBL/GenBank/DDBJ databases">
        <title>Genome sequencing and assembly of the regulated plant pathogen Lachnellula willkommii and related sister species for the development of diagnostic species identification markers.</title>
        <authorList>
            <person name="Giroux E."/>
            <person name="Bilodeau G."/>
        </authorList>
    </citation>
    <scope>NUCLEOTIDE SEQUENCE [LARGE SCALE GENOMIC DNA]</scope>
    <source>
        <strain evidence="2 3">CBS 197.66</strain>
    </source>
</reference>
<dbReference type="Gene3D" id="3.30.710.10">
    <property type="entry name" value="Potassium Channel Kv1.1, Chain A"/>
    <property type="match status" value="1"/>
</dbReference>
<dbReference type="EMBL" id="QGMJ01000096">
    <property type="protein sequence ID" value="TVY42478.1"/>
    <property type="molecule type" value="Genomic_DNA"/>
</dbReference>
<dbReference type="PROSITE" id="PS50097">
    <property type="entry name" value="BTB"/>
    <property type="match status" value="1"/>
</dbReference>
<dbReference type="InterPro" id="IPR011333">
    <property type="entry name" value="SKP1/BTB/POZ_sf"/>
</dbReference>
<evidence type="ECO:0000313" key="2">
    <source>
        <dbReference type="EMBL" id="TVY42478.1"/>
    </source>
</evidence>
<name>A0A8H8RZB3_9HELO</name>
<dbReference type="Pfam" id="PF00651">
    <property type="entry name" value="BTB"/>
    <property type="match status" value="1"/>
</dbReference>
<accession>A0A8H8RZB3</accession>
<organism evidence="2 3">
    <name type="scientific">Lachnellula subtilissima</name>
    <dbReference type="NCBI Taxonomy" id="602034"/>
    <lineage>
        <taxon>Eukaryota</taxon>
        <taxon>Fungi</taxon>
        <taxon>Dikarya</taxon>
        <taxon>Ascomycota</taxon>
        <taxon>Pezizomycotina</taxon>
        <taxon>Leotiomycetes</taxon>
        <taxon>Helotiales</taxon>
        <taxon>Lachnaceae</taxon>
        <taxon>Lachnellula</taxon>
    </lineage>
</organism>
<feature type="domain" description="BTB" evidence="1">
    <location>
        <begin position="20"/>
        <end position="82"/>
    </location>
</feature>